<dbReference type="InterPro" id="IPR041249">
    <property type="entry name" value="HEPN_DZIP3"/>
</dbReference>
<name>A0A210QIV0_MIZYE</name>
<sequence length="522" mass="60246">MTGGGQLVGITECNVNFFRLILLLVNGGKDVLNRLFITRMTPNTTVDSFLQSYRPTLTTLKNKKKILPSQWSQLFPVAKPDEWDISLWCLLLGNICGICPPRDWNSQPSAADVSPEADLVRLRLFRNNICHVAEAESDKVNFQAVWKDVSTVLLRLTDHDQQYQKTLEKTIETYKEGPLPNSSDQKVLLLEVKKWQCKEGMEEVNDIKLVLSEFMDMVAQLESKLFFPLLDTCDRIAKKMEGLPTTEQVDRKMERYGAKWNSKITGIIKDLEKMVKSCGSEFKRNVKNMCQVGITADARYANVKIRLASISKLIKGFKINHVDNMKILFEMMECQVKLTHTSLANQKIMMINQKQIRQQQNEDHSETRGMLQDIIDYMTCVKIEKGDTPDKGKERQKSCAGGACIAMSCGHRFEKDDLDDYLQHLLHLGHTSLTCYKEACRTEWCLSELRTKLQWTDKKNMTYEETLNRNYFAKADIKECPSCRSFCTRRDERNIRVRCILCRRFEFCWGCGQTRFIDPVEG</sequence>
<dbReference type="OrthoDB" id="6367890at2759"/>
<proteinExistence type="predicted"/>
<reference evidence="2 3" key="1">
    <citation type="journal article" date="2017" name="Nat. Ecol. Evol.">
        <title>Scallop genome provides insights into evolution of bilaterian karyotype and development.</title>
        <authorList>
            <person name="Wang S."/>
            <person name="Zhang J."/>
            <person name="Jiao W."/>
            <person name="Li J."/>
            <person name="Xun X."/>
            <person name="Sun Y."/>
            <person name="Guo X."/>
            <person name="Huan P."/>
            <person name="Dong B."/>
            <person name="Zhang L."/>
            <person name="Hu X."/>
            <person name="Sun X."/>
            <person name="Wang J."/>
            <person name="Zhao C."/>
            <person name="Wang Y."/>
            <person name="Wang D."/>
            <person name="Huang X."/>
            <person name="Wang R."/>
            <person name="Lv J."/>
            <person name="Li Y."/>
            <person name="Zhang Z."/>
            <person name="Liu B."/>
            <person name="Lu W."/>
            <person name="Hui Y."/>
            <person name="Liang J."/>
            <person name="Zhou Z."/>
            <person name="Hou R."/>
            <person name="Li X."/>
            <person name="Liu Y."/>
            <person name="Li H."/>
            <person name="Ning X."/>
            <person name="Lin Y."/>
            <person name="Zhao L."/>
            <person name="Xing Q."/>
            <person name="Dou J."/>
            <person name="Li Y."/>
            <person name="Mao J."/>
            <person name="Guo H."/>
            <person name="Dou H."/>
            <person name="Li T."/>
            <person name="Mu C."/>
            <person name="Jiang W."/>
            <person name="Fu Q."/>
            <person name="Fu X."/>
            <person name="Miao Y."/>
            <person name="Liu J."/>
            <person name="Yu Q."/>
            <person name="Li R."/>
            <person name="Liao H."/>
            <person name="Li X."/>
            <person name="Kong Y."/>
            <person name="Jiang Z."/>
            <person name="Chourrout D."/>
            <person name="Li R."/>
            <person name="Bao Z."/>
        </authorList>
    </citation>
    <scope>NUCLEOTIDE SEQUENCE [LARGE SCALE GENOMIC DNA]</scope>
    <source>
        <strain evidence="2 3">PY_sf001</strain>
    </source>
</reference>
<dbReference type="Pfam" id="PF18738">
    <property type="entry name" value="HEPN_DZIP3"/>
    <property type="match status" value="1"/>
</dbReference>
<protein>
    <submittedName>
        <fullName evidence="2">E3 ubiquitin-protein ligase DZIP3</fullName>
    </submittedName>
</protein>
<dbReference type="STRING" id="6573.A0A210QIV0"/>
<dbReference type="EMBL" id="NEDP02003460">
    <property type="protein sequence ID" value="OWF48616.1"/>
    <property type="molecule type" value="Genomic_DNA"/>
</dbReference>
<organism evidence="2 3">
    <name type="scientific">Mizuhopecten yessoensis</name>
    <name type="common">Japanese scallop</name>
    <name type="synonym">Patinopecten yessoensis</name>
    <dbReference type="NCBI Taxonomy" id="6573"/>
    <lineage>
        <taxon>Eukaryota</taxon>
        <taxon>Metazoa</taxon>
        <taxon>Spiralia</taxon>
        <taxon>Lophotrochozoa</taxon>
        <taxon>Mollusca</taxon>
        <taxon>Bivalvia</taxon>
        <taxon>Autobranchia</taxon>
        <taxon>Pteriomorphia</taxon>
        <taxon>Pectinida</taxon>
        <taxon>Pectinoidea</taxon>
        <taxon>Pectinidae</taxon>
        <taxon>Mizuhopecten</taxon>
    </lineage>
</organism>
<accession>A0A210QIV0</accession>
<gene>
    <name evidence="2" type="ORF">KP79_PYT01140</name>
</gene>
<comment type="caution">
    <text evidence="2">The sequence shown here is derived from an EMBL/GenBank/DDBJ whole genome shotgun (WGS) entry which is preliminary data.</text>
</comment>
<keyword evidence="3" id="KW-1185">Reference proteome</keyword>
<dbReference type="AlphaFoldDB" id="A0A210QIV0"/>
<feature type="domain" description="DZIP3-like HEPN" evidence="1">
    <location>
        <begin position="45"/>
        <end position="173"/>
    </location>
</feature>
<evidence type="ECO:0000313" key="2">
    <source>
        <dbReference type="EMBL" id="OWF48616.1"/>
    </source>
</evidence>
<evidence type="ECO:0000313" key="3">
    <source>
        <dbReference type="Proteomes" id="UP000242188"/>
    </source>
</evidence>
<dbReference type="Proteomes" id="UP000242188">
    <property type="component" value="Unassembled WGS sequence"/>
</dbReference>
<dbReference type="SUPFAM" id="SSF57850">
    <property type="entry name" value="RING/U-box"/>
    <property type="match status" value="1"/>
</dbReference>
<evidence type="ECO:0000259" key="1">
    <source>
        <dbReference type="Pfam" id="PF18738"/>
    </source>
</evidence>